<evidence type="ECO:0000313" key="2">
    <source>
        <dbReference type="EMBL" id="VVC94233.1"/>
    </source>
</evidence>
<accession>A0A5E4Q918</accession>
<sequence length="107" mass="12258">MKELEDKPENHTRGDQYVPRLTRGRGSRARAQLSLVVAARSGVGRYCPRLRRALVQVLGSSARQQNSQCGTQYVCGICLLDDNIKIKILTYIKIFFPLNLRFQIERH</sequence>
<protein>
    <submittedName>
        <fullName evidence="2">Uncharacterized protein</fullName>
    </submittedName>
</protein>
<keyword evidence="3" id="KW-1185">Reference proteome</keyword>
<proteinExistence type="predicted"/>
<gene>
    <name evidence="2" type="ORF">LSINAPIS_LOCUS6234</name>
</gene>
<dbReference type="EMBL" id="FZQP02001904">
    <property type="protein sequence ID" value="VVC94233.1"/>
    <property type="molecule type" value="Genomic_DNA"/>
</dbReference>
<name>A0A5E4Q918_9NEOP</name>
<feature type="region of interest" description="Disordered" evidence="1">
    <location>
        <begin position="1"/>
        <end position="28"/>
    </location>
</feature>
<evidence type="ECO:0000256" key="1">
    <source>
        <dbReference type="SAM" id="MobiDB-lite"/>
    </source>
</evidence>
<dbReference type="AlphaFoldDB" id="A0A5E4Q918"/>
<feature type="compositionally biased region" description="Basic and acidic residues" evidence="1">
    <location>
        <begin position="1"/>
        <end position="14"/>
    </location>
</feature>
<organism evidence="2 3">
    <name type="scientific">Leptidea sinapis</name>
    <dbReference type="NCBI Taxonomy" id="189913"/>
    <lineage>
        <taxon>Eukaryota</taxon>
        <taxon>Metazoa</taxon>
        <taxon>Ecdysozoa</taxon>
        <taxon>Arthropoda</taxon>
        <taxon>Hexapoda</taxon>
        <taxon>Insecta</taxon>
        <taxon>Pterygota</taxon>
        <taxon>Neoptera</taxon>
        <taxon>Endopterygota</taxon>
        <taxon>Lepidoptera</taxon>
        <taxon>Glossata</taxon>
        <taxon>Ditrysia</taxon>
        <taxon>Papilionoidea</taxon>
        <taxon>Pieridae</taxon>
        <taxon>Dismorphiinae</taxon>
        <taxon>Leptidea</taxon>
    </lineage>
</organism>
<reference evidence="2 3" key="1">
    <citation type="submission" date="2017-07" db="EMBL/GenBank/DDBJ databases">
        <authorList>
            <person name="Talla V."/>
            <person name="Backstrom N."/>
        </authorList>
    </citation>
    <scope>NUCLEOTIDE SEQUENCE [LARGE SCALE GENOMIC DNA]</scope>
</reference>
<evidence type="ECO:0000313" key="3">
    <source>
        <dbReference type="Proteomes" id="UP000324832"/>
    </source>
</evidence>
<dbReference type="Proteomes" id="UP000324832">
    <property type="component" value="Unassembled WGS sequence"/>
</dbReference>